<dbReference type="OrthoDB" id="7352391at2"/>
<proteinExistence type="predicted"/>
<keyword evidence="2" id="KW-1185">Reference proteome</keyword>
<gene>
    <name evidence="1" type="ORF">C0V82_14440</name>
</gene>
<protein>
    <submittedName>
        <fullName evidence="1">Uncharacterized protein</fullName>
    </submittedName>
</protein>
<dbReference type="RefSeq" id="WP_102112911.1">
    <property type="nucleotide sequence ID" value="NZ_BMGN01000005.1"/>
</dbReference>
<sequence>MLKPFLTAALITLLPLSGAVAAEKGQDHSHGEAEKGKHGGIVQDVAGVEAELVVTPGTVAVYLSNHGTAVLSPDGAMGSVLLTQGATRVGTIALKPAGDRLEGKGEVPAGADIVLSLRTRDGKTGQAKYELGGHAH</sequence>
<dbReference type="KEGG" id="ncb:C0V82_14440"/>
<dbReference type="Proteomes" id="UP000234752">
    <property type="component" value="Chromosome eg_1"/>
</dbReference>
<dbReference type="AlphaFoldDB" id="A0A2K9NDX2"/>
<name>A0A2K9NDX2_9PROT</name>
<accession>A0A2K9NDX2</accession>
<organism evidence="1 2">
    <name type="scientific">Niveispirillum cyanobacteriorum</name>
    <dbReference type="NCBI Taxonomy" id="1612173"/>
    <lineage>
        <taxon>Bacteria</taxon>
        <taxon>Pseudomonadati</taxon>
        <taxon>Pseudomonadota</taxon>
        <taxon>Alphaproteobacteria</taxon>
        <taxon>Rhodospirillales</taxon>
        <taxon>Azospirillaceae</taxon>
        <taxon>Niveispirillum</taxon>
    </lineage>
</organism>
<evidence type="ECO:0000313" key="2">
    <source>
        <dbReference type="Proteomes" id="UP000234752"/>
    </source>
</evidence>
<reference evidence="1 2" key="1">
    <citation type="submission" date="2017-12" db="EMBL/GenBank/DDBJ databases">
        <title>Genomes of bacteria within cyanobacterial aggregates.</title>
        <authorList>
            <person name="Cai H."/>
        </authorList>
    </citation>
    <scope>NUCLEOTIDE SEQUENCE [LARGE SCALE GENOMIC DNA]</scope>
    <source>
        <strain evidence="1 2">TH16</strain>
    </source>
</reference>
<dbReference type="EMBL" id="CP025611">
    <property type="protein sequence ID" value="AUN31304.1"/>
    <property type="molecule type" value="Genomic_DNA"/>
</dbReference>
<evidence type="ECO:0000313" key="1">
    <source>
        <dbReference type="EMBL" id="AUN31304.1"/>
    </source>
</evidence>